<dbReference type="PANTHER" id="PTHR34047">
    <property type="entry name" value="NUCLEAR INTRON MATURASE 1, MITOCHONDRIAL-RELATED"/>
    <property type="match status" value="1"/>
</dbReference>
<dbReference type="InterPro" id="IPR000477">
    <property type="entry name" value="RT_dom"/>
</dbReference>
<reference evidence="2 3" key="1">
    <citation type="submission" date="2014-09" db="EMBL/GenBank/DDBJ databases">
        <title>Butyrate-producing bacteria isolated from human gut.</title>
        <authorList>
            <person name="Zhang Q."/>
            <person name="Zhao L."/>
        </authorList>
    </citation>
    <scope>NUCLEOTIDE SEQUENCE [LARGE SCALE GENOMIC DNA]</scope>
    <source>
        <strain evidence="2 3">R22</strain>
    </source>
</reference>
<dbReference type="Pfam" id="PF00078">
    <property type="entry name" value="RVT_1"/>
    <property type="match status" value="1"/>
</dbReference>
<dbReference type="InterPro" id="IPR043502">
    <property type="entry name" value="DNA/RNA_pol_sf"/>
</dbReference>
<gene>
    <name evidence="2" type="ORF">LD38_11715</name>
</gene>
<proteinExistence type="predicted"/>
<protein>
    <submittedName>
        <fullName evidence="2">Reverse transcriptase</fullName>
    </submittedName>
</protein>
<dbReference type="InterPro" id="IPR051083">
    <property type="entry name" value="GrpII_Intron_Splice-Mob/Def"/>
</dbReference>
<evidence type="ECO:0000313" key="2">
    <source>
        <dbReference type="EMBL" id="PWE83224.1"/>
    </source>
</evidence>
<dbReference type="SUPFAM" id="SSF56672">
    <property type="entry name" value="DNA/RNA polymerases"/>
    <property type="match status" value="1"/>
</dbReference>
<comment type="caution">
    <text evidence="2">The sequence shown here is derived from an EMBL/GenBank/DDBJ whole genome shotgun (WGS) entry which is preliminary data.</text>
</comment>
<dbReference type="GO" id="GO:0003964">
    <property type="term" value="F:RNA-directed DNA polymerase activity"/>
    <property type="evidence" value="ECO:0007669"/>
    <property type="project" value="UniProtKB-KW"/>
</dbReference>
<dbReference type="NCBIfam" id="TIGR04416">
    <property type="entry name" value="group_II_RT_mat"/>
    <property type="match status" value="1"/>
</dbReference>
<dbReference type="CDD" id="cd01651">
    <property type="entry name" value="RT_G2_intron"/>
    <property type="match status" value="1"/>
</dbReference>
<evidence type="ECO:0000259" key="1">
    <source>
        <dbReference type="PROSITE" id="PS50878"/>
    </source>
</evidence>
<organism evidence="2 3">
    <name type="scientific">Agathobacter rectalis</name>
    <dbReference type="NCBI Taxonomy" id="39491"/>
    <lineage>
        <taxon>Bacteria</taxon>
        <taxon>Bacillati</taxon>
        <taxon>Bacillota</taxon>
        <taxon>Clostridia</taxon>
        <taxon>Lachnospirales</taxon>
        <taxon>Lachnospiraceae</taxon>
        <taxon>Agathobacter</taxon>
    </lineage>
</organism>
<dbReference type="PROSITE" id="PS50878">
    <property type="entry name" value="RT_POL"/>
    <property type="match status" value="1"/>
</dbReference>
<dbReference type="PANTHER" id="PTHR34047:SF8">
    <property type="entry name" value="PROTEIN YKFC"/>
    <property type="match status" value="1"/>
</dbReference>
<dbReference type="EMBL" id="JRFS01000025">
    <property type="protein sequence ID" value="PWE83224.1"/>
    <property type="molecule type" value="Genomic_DNA"/>
</dbReference>
<keyword evidence="2" id="KW-0808">Transferase</keyword>
<evidence type="ECO:0000313" key="3">
    <source>
        <dbReference type="Proteomes" id="UP000245905"/>
    </source>
</evidence>
<accession>A0A2U2EFE0</accession>
<feature type="domain" description="Reverse transcriptase" evidence="1">
    <location>
        <begin position="91"/>
        <end position="359"/>
    </location>
</feature>
<dbReference type="AlphaFoldDB" id="A0A2U2EFE0"/>
<dbReference type="Proteomes" id="UP000245905">
    <property type="component" value="Unassembled WGS sequence"/>
</dbReference>
<name>A0A2U2EFE0_9FIRM</name>
<dbReference type="InterPro" id="IPR030931">
    <property type="entry name" value="Group_II_RT_mat"/>
</dbReference>
<dbReference type="RefSeq" id="WP_109258339.1">
    <property type="nucleotide sequence ID" value="NZ_JRFS01000025.1"/>
</dbReference>
<keyword evidence="2" id="KW-0695">RNA-directed DNA polymerase</keyword>
<keyword evidence="2" id="KW-0548">Nucleotidyltransferase</keyword>
<sequence>MPKKSKTLCVDDLRHAEYYGMQDTFDELYQKSQNGEVFENLMDLIVSRDNILLAYRNIKANKGSYTAGTDKKNITDIGSRTPDDVVKRVRFIVTGSEHGYRPKPVRRKDIPKPNGKTRPLGIPCIWDRLIQQCIKQIMEPICEAKFSNNSYGFRPNRSVEHAINRTYTMLQMMNLHYVIEFDIKGFFDNVNHSKLIRQIWSLGIHDKTLIFIIKRILTAPIKMPDNTTVLPDKGTPQGGIISPLLANIVLNELDWWIASQWEENPIAISRGRERIIGKTKVFDKSHGYRIMKNTEMKEMHIIRYADDFRIFCRTKEDAVRTKEAVTEWIEERLKLEVSPEKTRIVNTRKRWSEFLGFKIRVRLKHHKYVVQSAICDKKVEIERAKLVEQAKNIAKPREKKSCLSEIQLYNSMVLGIQNYYQLATCISIDCREFHRRVMTVLTNRLNTETGSMLKREGGTITQAEKERFGQSKMIRYVSGIDQMIYPIAFIKNKIPMAKRSIVCSYTKEGRALIHTELNLNQYVLKGLREKISVGHSTEYHDSKISLFSAQKGKCAISGEEFADAEHVAVWLKVPGSLGGFERYKNMVLIHKKYLILLQELPQAAIKDLIKTLNITKKMLVKINSLREQANLSAII</sequence>
<dbReference type="GeneID" id="97508355"/>